<evidence type="ECO:0000256" key="6">
    <source>
        <dbReference type="ARBA" id="ARBA00022723"/>
    </source>
</evidence>
<evidence type="ECO:0000256" key="9">
    <source>
        <dbReference type="ARBA" id="ARBA00022833"/>
    </source>
</evidence>
<keyword evidence="9" id="KW-0862">Zinc</keyword>
<dbReference type="EC" id="3.4.19.12" evidence="4"/>
<dbReference type="SUPFAM" id="SSF54001">
    <property type="entry name" value="Cysteine proteinases"/>
    <property type="match status" value="1"/>
</dbReference>
<dbReference type="Gene3D" id="3.90.70.10">
    <property type="entry name" value="Cysteine proteinases"/>
    <property type="match status" value="1"/>
</dbReference>
<dbReference type="GO" id="GO:0004843">
    <property type="term" value="F:cysteine-type deubiquitinase activity"/>
    <property type="evidence" value="ECO:0007669"/>
    <property type="project" value="UniProtKB-EC"/>
</dbReference>
<evidence type="ECO:0000256" key="5">
    <source>
        <dbReference type="ARBA" id="ARBA00022664"/>
    </source>
</evidence>
<evidence type="ECO:0000313" key="16">
    <source>
        <dbReference type="Proteomes" id="UP001626550"/>
    </source>
</evidence>
<dbReference type="Pfam" id="PF02148">
    <property type="entry name" value="zf-UBP"/>
    <property type="match status" value="1"/>
</dbReference>
<feature type="domain" description="USP" evidence="13">
    <location>
        <begin position="173"/>
        <end position="507"/>
    </location>
</feature>
<dbReference type="Gene3D" id="3.30.40.10">
    <property type="entry name" value="Zinc/RING finger domain, C3HC4 (zinc finger)"/>
    <property type="match status" value="1"/>
</dbReference>
<dbReference type="Pfam" id="PF00443">
    <property type="entry name" value="UCH"/>
    <property type="match status" value="1"/>
</dbReference>
<evidence type="ECO:0000256" key="1">
    <source>
        <dbReference type="ARBA" id="ARBA00000707"/>
    </source>
</evidence>
<name>A0ABD2PRT2_9PLAT</name>
<dbReference type="SMART" id="SM00290">
    <property type="entry name" value="ZnF_UBP"/>
    <property type="match status" value="1"/>
</dbReference>
<evidence type="ECO:0000259" key="13">
    <source>
        <dbReference type="PROSITE" id="PS50235"/>
    </source>
</evidence>
<dbReference type="AlphaFoldDB" id="A0ABD2PRT2"/>
<dbReference type="InterPro" id="IPR033809">
    <property type="entry name" value="USP39"/>
</dbReference>
<dbReference type="PROSITE" id="PS50235">
    <property type="entry name" value="USP_3"/>
    <property type="match status" value="1"/>
</dbReference>
<evidence type="ECO:0000256" key="4">
    <source>
        <dbReference type="ARBA" id="ARBA00012759"/>
    </source>
</evidence>
<comment type="subcellular location">
    <subcellularLocation>
        <location evidence="2">Nucleus</location>
    </subcellularLocation>
</comment>
<feature type="domain" description="UBP-type" evidence="14">
    <location>
        <begin position="51"/>
        <end position="148"/>
    </location>
</feature>
<gene>
    <name evidence="15" type="primary">USP39</name>
    <name evidence="15" type="ORF">Ciccas_011263</name>
</gene>
<protein>
    <recommendedName>
        <fullName evidence="4">ubiquitinyl hydrolase 1</fullName>
        <ecNumber evidence="4">3.4.19.12</ecNumber>
    </recommendedName>
</protein>
<dbReference type="EMBL" id="JBJKFK010003174">
    <property type="protein sequence ID" value="KAL3310175.1"/>
    <property type="molecule type" value="Genomic_DNA"/>
</dbReference>
<evidence type="ECO:0000256" key="2">
    <source>
        <dbReference type="ARBA" id="ARBA00004123"/>
    </source>
</evidence>
<evidence type="ECO:0000256" key="11">
    <source>
        <dbReference type="ARBA" id="ARBA00023242"/>
    </source>
</evidence>
<dbReference type="PANTHER" id="PTHR21646">
    <property type="entry name" value="UBIQUITIN CARBOXYL-TERMINAL HYDROLASE"/>
    <property type="match status" value="1"/>
</dbReference>
<accession>A0ABD2PRT2</accession>
<dbReference type="GO" id="GO:0005681">
    <property type="term" value="C:spliceosomal complex"/>
    <property type="evidence" value="ECO:0007669"/>
    <property type="project" value="UniProtKB-KW"/>
</dbReference>
<proteinExistence type="inferred from homology"/>
<dbReference type="InterPro" id="IPR013083">
    <property type="entry name" value="Znf_RING/FYVE/PHD"/>
</dbReference>
<evidence type="ECO:0000313" key="15">
    <source>
        <dbReference type="EMBL" id="KAL3310175.1"/>
    </source>
</evidence>
<evidence type="ECO:0000256" key="3">
    <source>
        <dbReference type="ARBA" id="ARBA00009085"/>
    </source>
</evidence>
<keyword evidence="6" id="KW-0479">Metal-binding</keyword>
<dbReference type="InterPro" id="IPR001607">
    <property type="entry name" value="Znf_UBP"/>
</dbReference>
<organism evidence="15 16">
    <name type="scientific">Cichlidogyrus casuarinus</name>
    <dbReference type="NCBI Taxonomy" id="1844966"/>
    <lineage>
        <taxon>Eukaryota</taxon>
        <taxon>Metazoa</taxon>
        <taxon>Spiralia</taxon>
        <taxon>Lophotrochozoa</taxon>
        <taxon>Platyhelminthes</taxon>
        <taxon>Monogenea</taxon>
        <taxon>Monopisthocotylea</taxon>
        <taxon>Dactylogyridea</taxon>
        <taxon>Ancyrocephalidae</taxon>
        <taxon>Cichlidogyrus</taxon>
    </lineage>
</organism>
<dbReference type="InterPro" id="IPR050185">
    <property type="entry name" value="Ub_carboxyl-term_hydrolase"/>
</dbReference>
<dbReference type="GO" id="GO:0006397">
    <property type="term" value="P:mRNA processing"/>
    <property type="evidence" value="ECO:0007669"/>
    <property type="project" value="UniProtKB-KW"/>
</dbReference>
<dbReference type="GO" id="GO:0008270">
    <property type="term" value="F:zinc ion binding"/>
    <property type="evidence" value="ECO:0007669"/>
    <property type="project" value="UniProtKB-KW"/>
</dbReference>
<dbReference type="InterPro" id="IPR028889">
    <property type="entry name" value="USP"/>
</dbReference>
<keyword evidence="7" id="KW-0747">Spliceosome</keyword>
<evidence type="ECO:0000259" key="14">
    <source>
        <dbReference type="PROSITE" id="PS50271"/>
    </source>
</evidence>
<dbReference type="GO" id="GO:0008380">
    <property type="term" value="P:RNA splicing"/>
    <property type="evidence" value="ECO:0007669"/>
    <property type="project" value="UniProtKB-KW"/>
</dbReference>
<keyword evidence="8 12" id="KW-0863">Zinc-finger</keyword>
<comment type="caution">
    <text evidence="15">The sequence shown here is derived from an EMBL/GenBank/DDBJ whole genome shotgun (WGS) entry which is preliminary data.</text>
</comment>
<keyword evidence="10" id="KW-0508">mRNA splicing</keyword>
<evidence type="ECO:0000256" key="12">
    <source>
        <dbReference type="PROSITE-ProRule" id="PRU00502"/>
    </source>
</evidence>
<evidence type="ECO:0000256" key="10">
    <source>
        <dbReference type="ARBA" id="ARBA00023187"/>
    </source>
</evidence>
<comment type="similarity">
    <text evidence="3">Belongs to the peptidase C19 family.</text>
</comment>
<dbReference type="CDD" id="cd02669">
    <property type="entry name" value="Peptidase_C19M"/>
    <property type="match status" value="1"/>
</dbReference>
<keyword evidence="16" id="KW-1185">Reference proteome</keyword>
<reference evidence="15 16" key="1">
    <citation type="submission" date="2024-11" db="EMBL/GenBank/DDBJ databases">
        <title>Adaptive evolution of stress response genes in parasites aligns with host niche diversity.</title>
        <authorList>
            <person name="Hahn C."/>
            <person name="Resl P."/>
        </authorList>
    </citation>
    <scope>NUCLEOTIDE SEQUENCE [LARGE SCALE GENOMIC DNA]</scope>
    <source>
        <strain evidence="15">EGGRZ-B1_66</strain>
        <tissue evidence="15">Body</tissue>
    </source>
</reference>
<evidence type="ECO:0000256" key="7">
    <source>
        <dbReference type="ARBA" id="ARBA00022728"/>
    </source>
</evidence>
<evidence type="ECO:0000256" key="8">
    <source>
        <dbReference type="ARBA" id="ARBA00022771"/>
    </source>
</evidence>
<dbReference type="FunFam" id="3.30.40.10:FF:000068">
    <property type="entry name" value="U4/U6.U5 tri-snRNP-associated protein 2"/>
    <property type="match status" value="1"/>
</dbReference>
<dbReference type="SUPFAM" id="SSF57850">
    <property type="entry name" value="RING/U-box"/>
    <property type="match status" value="1"/>
</dbReference>
<keyword evidence="11" id="KW-0539">Nucleus</keyword>
<dbReference type="PANTHER" id="PTHR21646:SF16">
    <property type="entry name" value="U4_U6.U5 TRI-SNRNP-ASSOCIATED PROTEIN 2"/>
    <property type="match status" value="1"/>
</dbReference>
<dbReference type="PROSITE" id="PS50271">
    <property type="entry name" value="ZF_UBP"/>
    <property type="match status" value="1"/>
</dbReference>
<comment type="catalytic activity">
    <reaction evidence="1">
        <text>Thiol-dependent hydrolysis of ester, thioester, amide, peptide and isopeptide bonds formed by the C-terminal Gly of ubiquitin (a 76-residue protein attached to proteins as an intracellular targeting signal).</text>
        <dbReference type="EC" id="3.4.19.12"/>
    </reaction>
</comment>
<dbReference type="InterPro" id="IPR038765">
    <property type="entry name" value="Papain-like_cys_pep_sf"/>
</dbReference>
<dbReference type="InterPro" id="IPR001394">
    <property type="entry name" value="Peptidase_C19_UCH"/>
</dbReference>
<sequence length="521" mass="60089">MKRKNTVILEDVPVKKVKDGITNNNSQNFSDDEEPVNAVSSHLSKNEKISISCPYLDTINRSILDFDFEKLCSISLSHLNVYACLICGKYFQGRGPSTHAHTHSVSEGHHVFLNLETQNFYCLPDNYQVKDSSLDDINYLLNPVFQPSIITSLDKNDKQTRAYDETKYYPGIVGLNNIKANDYCNVMLQLLGHIPPLRNFFLIPKNYDDIPKQPGDQMLLLVQRFGELIRKLWNHHLFKSHVSPHDFLQAVVLCSNKRFQFTEQADSVEFFTWLINSLNHSLKLKGKPLSSTIISKSLRGSMRIHSKKMPPPDLRPEQVKILMQDPEYADERTEETKFLYLTCDLPPAPLYLDELKENIIPQVPLLNLLVKFNGISEKEYKTHNDSSLKRFEIMRLPPYLCLYMKRIVKNIFTLEKNPTIVNFPIKAVDFGEYLLPKYRATHKYTTYNLIANVVHDGPPALGVGTHRIQVLNQGSGKWFEMQDLHVREVLPQMITLSESLFQLWQVDKTVPNPFYKETASE</sequence>
<keyword evidence="5" id="KW-0507">mRNA processing</keyword>
<dbReference type="Proteomes" id="UP001626550">
    <property type="component" value="Unassembled WGS sequence"/>
</dbReference>